<dbReference type="AlphaFoldDB" id="A0A521EF52"/>
<dbReference type="Pfam" id="PF25593">
    <property type="entry name" value="GldD_lipo"/>
    <property type="match status" value="1"/>
</dbReference>
<dbReference type="Proteomes" id="UP000315971">
    <property type="component" value="Unassembled WGS sequence"/>
</dbReference>
<organism evidence="1 2">
    <name type="scientific">Solitalea koreensis</name>
    <dbReference type="NCBI Taxonomy" id="543615"/>
    <lineage>
        <taxon>Bacteria</taxon>
        <taxon>Pseudomonadati</taxon>
        <taxon>Bacteroidota</taxon>
        <taxon>Sphingobacteriia</taxon>
        <taxon>Sphingobacteriales</taxon>
        <taxon>Sphingobacteriaceae</taxon>
        <taxon>Solitalea</taxon>
    </lineage>
</organism>
<dbReference type="PROSITE" id="PS51257">
    <property type="entry name" value="PROKAR_LIPOPROTEIN"/>
    <property type="match status" value="1"/>
</dbReference>
<evidence type="ECO:0000313" key="2">
    <source>
        <dbReference type="Proteomes" id="UP000315971"/>
    </source>
</evidence>
<evidence type="ECO:0000313" key="1">
    <source>
        <dbReference type="EMBL" id="SMO82538.1"/>
    </source>
</evidence>
<proteinExistence type="predicted"/>
<accession>A0A521EF52</accession>
<dbReference type="InterPro" id="IPR019850">
    <property type="entry name" value="GldD-like"/>
</dbReference>
<dbReference type="EMBL" id="FXSZ01000014">
    <property type="protein sequence ID" value="SMO82538.1"/>
    <property type="molecule type" value="Genomic_DNA"/>
</dbReference>
<reference evidence="1 2" key="1">
    <citation type="submission" date="2017-05" db="EMBL/GenBank/DDBJ databases">
        <authorList>
            <person name="Varghese N."/>
            <person name="Submissions S."/>
        </authorList>
    </citation>
    <scope>NUCLEOTIDE SEQUENCE [LARGE SCALE GENOMIC DNA]</scope>
    <source>
        <strain evidence="1 2">DSM 21342</strain>
    </source>
</reference>
<keyword evidence="1" id="KW-0449">Lipoprotein</keyword>
<name>A0A521EF52_9SPHI</name>
<sequence>MSVKRIVLFATLFVGGVLVSCQHESGTPKPRGYYRIDFPKKAYKHYDEVCPYSFDIPVYSKVAPDLSKNAEPCWINVDFPQFNGRIYLTYHQIKGKESLNHLVEDTRKLAFKHTIKATAIDESLIAKPAEHVYGTYYDIDGNTASSLQFYLTDSTRNFIRGALYFKSQPRIDSIKPVLEFIRKDVDRLIGTFKWKK</sequence>
<gene>
    <name evidence="1" type="ORF">SAMN06265350_11428</name>
</gene>
<protein>
    <submittedName>
        <fullName evidence="1">Gliding motility-associated lipoprotein GldD</fullName>
    </submittedName>
</protein>
<keyword evidence="2" id="KW-1185">Reference proteome</keyword>
<dbReference type="NCBIfam" id="TIGR03512">
    <property type="entry name" value="GldD_lipo"/>
    <property type="match status" value="1"/>
</dbReference>